<dbReference type="PROSITE" id="PS01066">
    <property type="entry name" value="UPP_SYNTHASE"/>
    <property type="match status" value="1"/>
</dbReference>
<organism evidence="13">
    <name type="scientific">Culicoides sonorensis</name>
    <name type="common">Biting midge</name>
    <dbReference type="NCBI Taxonomy" id="179676"/>
    <lineage>
        <taxon>Eukaryota</taxon>
        <taxon>Metazoa</taxon>
        <taxon>Ecdysozoa</taxon>
        <taxon>Arthropoda</taxon>
        <taxon>Hexapoda</taxon>
        <taxon>Insecta</taxon>
        <taxon>Pterygota</taxon>
        <taxon>Neoptera</taxon>
        <taxon>Endopterygota</taxon>
        <taxon>Diptera</taxon>
        <taxon>Nematocera</taxon>
        <taxon>Chironomoidea</taxon>
        <taxon>Ceratopogonidae</taxon>
        <taxon>Ceratopogoninae</taxon>
        <taxon>Culicoides</taxon>
        <taxon>Monoculicoides</taxon>
    </lineage>
</organism>
<gene>
    <name evidence="13" type="primary">CSON015072</name>
</gene>
<dbReference type="PANTHER" id="PTHR10291">
    <property type="entry name" value="DEHYDRODOLICHYL DIPHOSPHATE SYNTHASE FAMILY MEMBER"/>
    <property type="match status" value="1"/>
</dbReference>
<dbReference type="CDD" id="cd00475">
    <property type="entry name" value="Cis_IPPS"/>
    <property type="match status" value="1"/>
</dbReference>
<comment type="similarity">
    <text evidence="4 12">Belongs to the UPP synthase family.</text>
</comment>
<dbReference type="VEuPathDB" id="VectorBase:CSON015072"/>
<evidence type="ECO:0000256" key="7">
    <source>
        <dbReference type="ARBA" id="ARBA00022842"/>
    </source>
</evidence>
<keyword evidence="5 12" id="KW-0808">Transferase</keyword>
<reference evidence="13" key="1">
    <citation type="submission" date="2018-07" db="EMBL/GenBank/DDBJ databases">
        <authorList>
            <person name="Quirk P.G."/>
            <person name="Krulwich T.A."/>
        </authorList>
    </citation>
    <scope>NUCLEOTIDE SEQUENCE</scope>
</reference>
<dbReference type="InterPro" id="IPR001441">
    <property type="entry name" value="UPP_synth-like"/>
</dbReference>
<comment type="subunit">
    <text evidence="11">Forms an active dehydrodolichyl diphosphate synthase complex with NUS1.</text>
</comment>
<dbReference type="GO" id="GO:0045547">
    <property type="term" value="F:ditrans,polycis-polyprenyl diphosphate synthase [(2E,6E)-farnesyl diphosphate specific] activity"/>
    <property type="evidence" value="ECO:0007669"/>
    <property type="project" value="UniProtKB-EC"/>
</dbReference>
<evidence type="ECO:0000256" key="8">
    <source>
        <dbReference type="ARBA" id="ARBA00023136"/>
    </source>
</evidence>
<dbReference type="Gene3D" id="3.40.1180.10">
    <property type="entry name" value="Decaprenyl diphosphate synthase-like"/>
    <property type="match status" value="1"/>
</dbReference>
<dbReference type="AlphaFoldDB" id="A0A336MCK1"/>
<name>A0A336MCK1_CULSO</name>
<evidence type="ECO:0000256" key="9">
    <source>
        <dbReference type="ARBA" id="ARBA00047353"/>
    </source>
</evidence>
<protein>
    <recommendedName>
        <fullName evidence="12">Alkyl transferase</fullName>
        <ecNumber evidence="12">2.5.1.-</ecNumber>
    </recommendedName>
</protein>
<evidence type="ECO:0000256" key="10">
    <source>
        <dbReference type="ARBA" id="ARBA00058504"/>
    </source>
</evidence>
<keyword evidence="7" id="KW-0460">Magnesium</keyword>
<evidence type="ECO:0000256" key="1">
    <source>
        <dbReference type="ARBA" id="ARBA00001946"/>
    </source>
</evidence>
<evidence type="ECO:0000256" key="3">
    <source>
        <dbReference type="ARBA" id="ARBA00004922"/>
    </source>
</evidence>
<proteinExistence type="inferred from homology"/>
<dbReference type="HAMAP" id="MF_01139">
    <property type="entry name" value="ISPT"/>
    <property type="match status" value="1"/>
</dbReference>
<evidence type="ECO:0000256" key="5">
    <source>
        <dbReference type="ARBA" id="ARBA00022679"/>
    </source>
</evidence>
<evidence type="ECO:0000256" key="4">
    <source>
        <dbReference type="ARBA" id="ARBA00005432"/>
    </source>
</evidence>
<evidence type="ECO:0000256" key="11">
    <source>
        <dbReference type="ARBA" id="ARBA00064670"/>
    </source>
</evidence>
<dbReference type="GO" id="GO:1904423">
    <property type="term" value="C:dehydrodolichyl diphosphate synthase complex"/>
    <property type="evidence" value="ECO:0007669"/>
    <property type="project" value="TreeGrafter"/>
</dbReference>
<evidence type="ECO:0000313" key="13">
    <source>
        <dbReference type="EMBL" id="SSX28025.1"/>
    </source>
</evidence>
<dbReference type="GO" id="GO:0005789">
    <property type="term" value="C:endoplasmic reticulum membrane"/>
    <property type="evidence" value="ECO:0007669"/>
    <property type="project" value="UniProtKB-SubCell"/>
</dbReference>
<dbReference type="NCBIfam" id="TIGR00055">
    <property type="entry name" value="uppS"/>
    <property type="match status" value="1"/>
</dbReference>
<dbReference type="FunFam" id="3.40.1180.10:FF:000002">
    <property type="entry name" value="Alkyl transferase"/>
    <property type="match status" value="1"/>
</dbReference>
<sequence length="302" mass="34831">MPSELGKSSWIRESKLNWYERLAVNVVKIGNIPRHVAFIMDGNRRFATKAHIESREGHAAGFDKLSETLQWCLDLGIQEVTVYAFSIENFKRNQDEVDSLMSLAREKFQKLLDERDKLHERGICIRIIGNMSLLPKDILKTMAEAVLLTKDNKTAILNVAFAYTSRDEITNTIKTLAAGVKDDEIQVQDINETLFNKCLYTNKSPNPDLLVRTSGEVRFSDFLLWQSSSSVVYFTDALWPEFTFWHLIGAIIYYQRHCPGMKKVQYELRNFSKGCLNTKSKEFIEKVNISRENEWKACQTAN</sequence>
<comment type="function">
    <text evidence="10">With NUS1, forms the dehydrodolichyl diphosphate synthase (DDS) complex, an essential component of the dolichol monophosphate (Dol-P) biosynthetic machinery. Adds multiple copies of isopentenyl pyrophosphate (IPP) to farnesyl pyrophosphate (FPP) to produce dehydrodolichyl diphosphate (Dedol-PP), a precursor of dolichol which is utilized as a sugar carrier in protein glycosylation in the endoplasmic reticulum (ER).</text>
</comment>
<comment type="cofactor">
    <cofactor evidence="1">
        <name>Mg(2+)</name>
        <dbReference type="ChEBI" id="CHEBI:18420"/>
    </cofactor>
</comment>
<dbReference type="InterPro" id="IPR018520">
    <property type="entry name" value="UPP_synth-like_CS"/>
</dbReference>
<comment type="catalytic activity">
    <reaction evidence="9">
        <text>n isopentenyl diphosphate + (2E,6E)-farnesyl diphosphate = a di-trans,poly-cis-polyprenyl diphosphate + n diphosphate</text>
        <dbReference type="Rhea" id="RHEA:53008"/>
        <dbReference type="Rhea" id="RHEA-COMP:19494"/>
        <dbReference type="ChEBI" id="CHEBI:33019"/>
        <dbReference type="ChEBI" id="CHEBI:128769"/>
        <dbReference type="ChEBI" id="CHEBI:136960"/>
        <dbReference type="ChEBI" id="CHEBI:175763"/>
        <dbReference type="EC" id="2.5.1.87"/>
    </reaction>
</comment>
<dbReference type="OMA" id="FDRRDLW"/>
<dbReference type="PANTHER" id="PTHR10291:SF43">
    <property type="entry name" value="DEHYDRODOLICHYL DIPHOSPHATE SYNTHASE COMPLEX SUBUNIT DHDDS"/>
    <property type="match status" value="1"/>
</dbReference>
<dbReference type="Pfam" id="PF01255">
    <property type="entry name" value="Prenyltransf"/>
    <property type="match status" value="1"/>
</dbReference>
<comment type="pathway">
    <text evidence="3">Protein modification; protein glycosylation.</text>
</comment>
<dbReference type="EMBL" id="UFQT01000920">
    <property type="protein sequence ID" value="SSX28025.1"/>
    <property type="molecule type" value="Genomic_DNA"/>
</dbReference>
<evidence type="ECO:0000256" key="12">
    <source>
        <dbReference type="RuleBase" id="RU363018"/>
    </source>
</evidence>
<keyword evidence="8" id="KW-0472">Membrane</keyword>
<dbReference type="SUPFAM" id="SSF64005">
    <property type="entry name" value="Undecaprenyl diphosphate synthase"/>
    <property type="match status" value="1"/>
</dbReference>
<keyword evidence="6" id="KW-0256">Endoplasmic reticulum</keyword>
<comment type="subcellular location">
    <subcellularLocation>
        <location evidence="2">Endoplasmic reticulum membrane</location>
        <topology evidence="2">Peripheral membrane protein</topology>
    </subcellularLocation>
</comment>
<accession>A0A336MCK1</accession>
<evidence type="ECO:0000256" key="2">
    <source>
        <dbReference type="ARBA" id="ARBA00004406"/>
    </source>
</evidence>
<dbReference type="GO" id="GO:0016094">
    <property type="term" value="P:polyprenol biosynthetic process"/>
    <property type="evidence" value="ECO:0007669"/>
    <property type="project" value="TreeGrafter"/>
</dbReference>
<dbReference type="InterPro" id="IPR036424">
    <property type="entry name" value="UPP_synth-like_sf"/>
</dbReference>
<dbReference type="EC" id="2.5.1.-" evidence="12"/>
<evidence type="ECO:0000256" key="6">
    <source>
        <dbReference type="ARBA" id="ARBA00022824"/>
    </source>
</evidence>